<dbReference type="Pfam" id="PF21813">
    <property type="entry name" value="DUF6882"/>
    <property type="match status" value="1"/>
</dbReference>
<dbReference type="Proteomes" id="UP000077066">
    <property type="component" value="Unassembled WGS sequence"/>
</dbReference>
<organism evidence="1 2">
    <name type="scientific">Methanobrevibacter filiformis</name>
    <dbReference type="NCBI Taxonomy" id="55758"/>
    <lineage>
        <taxon>Archaea</taxon>
        <taxon>Methanobacteriati</taxon>
        <taxon>Methanobacteriota</taxon>
        <taxon>Methanomada group</taxon>
        <taxon>Methanobacteria</taxon>
        <taxon>Methanobacteriales</taxon>
        <taxon>Methanobacteriaceae</taxon>
        <taxon>Methanobrevibacter</taxon>
    </lineage>
</organism>
<keyword evidence="2" id="KW-1185">Reference proteome</keyword>
<sequence length="231" mass="26751">MKDVIKEKLLIEIDKKDNLQSLFTKTGALALEHYEDLIKLVGEDIPELNIEEGTLTWENNFKFPVQLIGTLSLETSKWNWAWDNEDVGFPEKLIEESKFIYELGKTYDISQFVENVFEVALQEAHIMVMTISVLFGDDSYYVVDLNGILFFLTIKSDKIVHEKSVSNFSQIYNVFCKNFDVKPRLAFKGYTELSGYQYKERDDFSVAKIDQSRVIVGFSERGNLTHIQTLD</sequence>
<dbReference type="AlphaFoldDB" id="A0A162FAU1"/>
<dbReference type="PATRIC" id="fig|55758.3.peg.1993"/>
<dbReference type="InterPro" id="IPR049249">
    <property type="entry name" value="DUF6882"/>
</dbReference>
<dbReference type="STRING" id="55758.MBFIL_17770"/>
<dbReference type="EMBL" id="LWMT01000276">
    <property type="protein sequence ID" value="KZX10375.1"/>
    <property type="molecule type" value="Genomic_DNA"/>
</dbReference>
<comment type="caution">
    <text evidence="1">The sequence shown here is derived from an EMBL/GenBank/DDBJ whole genome shotgun (WGS) entry which is preliminary data.</text>
</comment>
<evidence type="ECO:0000313" key="1">
    <source>
        <dbReference type="EMBL" id="KZX10375.1"/>
    </source>
</evidence>
<name>A0A162FAU1_9EURY</name>
<dbReference type="RefSeq" id="WP_066973768.1">
    <property type="nucleotide sequence ID" value="NZ_LWMT01000276.1"/>
</dbReference>
<dbReference type="OrthoDB" id="76345at2157"/>
<proteinExistence type="predicted"/>
<protein>
    <submittedName>
        <fullName evidence="1">Uncharacterized protein</fullName>
    </submittedName>
</protein>
<accession>A0A162FAU1</accession>
<evidence type="ECO:0000313" key="2">
    <source>
        <dbReference type="Proteomes" id="UP000077066"/>
    </source>
</evidence>
<reference evidence="1 2" key="1">
    <citation type="submission" date="2016-04" db="EMBL/GenBank/DDBJ databases">
        <title>Genome sequence of Methanobrevibacter filiformis DSM 11501.</title>
        <authorList>
            <person name="Poehlein A."/>
            <person name="Seedorf H."/>
            <person name="Daniel R."/>
        </authorList>
    </citation>
    <scope>NUCLEOTIDE SEQUENCE [LARGE SCALE GENOMIC DNA]</scope>
    <source>
        <strain evidence="1 2">DSM 11501</strain>
    </source>
</reference>
<gene>
    <name evidence="1" type="ORF">MBFIL_17770</name>
</gene>